<evidence type="ECO:0000313" key="3">
    <source>
        <dbReference type="Proteomes" id="UP000244037"/>
    </source>
</evidence>
<dbReference type="Gene3D" id="3.10.20.440">
    <property type="entry name" value="2Fe-2S iron-sulphur cluster binding domain, sarcosine oxidase, alpha subunit, N-terminal domain"/>
    <property type="match status" value="1"/>
</dbReference>
<dbReference type="Pfam" id="PF13510">
    <property type="entry name" value="Fer2_4"/>
    <property type="match status" value="1"/>
</dbReference>
<gene>
    <name evidence="2" type="ORF">C8N38_105217</name>
</gene>
<dbReference type="InterPro" id="IPR036010">
    <property type="entry name" value="2Fe-2S_ferredoxin-like_sf"/>
</dbReference>
<comment type="caution">
    <text evidence="2">The sequence shown here is derived from an EMBL/GenBank/DDBJ whole genome shotgun (WGS) entry which is preliminary data.</text>
</comment>
<evidence type="ECO:0000313" key="2">
    <source>
        <dbReference type="EMBL" id="PTW50258.1"/>
    </source>
</evidence>
<dbReference type="InterPro" id="IPR042204">
    <property type="entry name" value="2Fe-2S-bd_N"/>
</dbReference>
<dbReference type="AlphaFoldDB" id="A0A8E2VML0"/>
<dbReference type="GO" id="GO:0051536">
    <property type="term" value="F:iron-sulfur cluster binding"/>
    <property type="evidence" value="ECO:0007669"/>
    <property type="project" value="InterPro"/>
</dbReference>
<name>A0A8E2VML0_9RHOB</name>
<proteinExistence type="predicted"/>
<keyword evidence="3" id="KW-1185">Reference proteome</keyword>
<dbReference type="SUPFAM" id="SSF54292">
    <property type="entry name" value="2Fe-2S ferredoxin-like"/>
    <property type="match status" value="1"/>
</dbReference>
<dbReference type="RefSeq" id="WP_108026350.1">
    <property type="nucleotide sequence ID" value="NZ_QAYC01000005.1"/>
</dbReference>
<dbReference type="GO" id="GO:0016491">
    <property type="term" value="F:oxidoreductase activity"/>
    <property type="evidence" value="ECO:0007669"/>
    <property type="project" value="UniProtKB-KW"/>
</dbReference>
<dbReference type="EMBL" id="QAYC01000005">
    <property type="protein sequence ID" value="PTW50258.1"/>
    <property type="molecule type" value="Genomic_DNA"/>
</dbReference>
<accession>A0A8E2VML0</accession>
<sequence length="99" mass="10320">MKTVSTFLSLEAPGPRVRVWLDGAPLHLPRGANLAAALLGAGVNTFRGTACSGAPRAPYCMMGACFDCMIEVEGETRQACLLEVAEGMRLTRPGAPGDA</sequence>
<reference evidence="2 3" key="1">
    <citation type="submission" date="2018-04" db="EMBL/GenBank/DDBJ databases">
        <title>Genomic Encyclopedia of Archaeal and Bacterial Type Strains, Phase II (KMG-II): from individual species to whole genera.</title>
        <authorList>
            <person name="Goeker M."/>
        </authorList>
    </citation>
    <scope>NUCLEOTIDE SEQUENCE [LARGE SCALE GENOMIC DNA]</scope>
    <source>
        <strain evidence="2 3">DSM 19783</strain>
    </source>
</reference>
<protein>
    <submittedName>
        <fullName evidence="2">2Fe-2S iron-sulfur cluster protein</fullName>
    </submittedName>
</protein>
<evidence type="ECO:0000256" key="1">
    <source>
        <dbReference type="ARBA" id="ARBA00023002"/>
    </source>
</evidence>
<dbReference type="OrthoDB" id="573392at2"/>
<organism evidence="2 3">
    <name type="scientific">Rhodovulum kholense</name>
    <dbReference type="NCBI Taxonomy" id="453584"/>
    <lineage>
        <taxon>Bacteria</taxon>
        <taxon>Pseudomonadati</taxon>
        <taxon>Pseudomonadota</taxon>
        <taxon>Alphaproteobacteria</taxon>
        <taxon>Rhodobacterales</taxon>
        <taxon>Paracoccaceae</taxon>
        <taxon>Rhodovulum</taxon>
    </lineage>
</organism>
<dbReference type="Proteomes" id="UP000244037">
    <property type="component" value="Unassembled WGS sequence"/>
</dbReference>
<keyword evidence="1" id="KW-0560">Oxidoreductase</keyword>